<keyword evidence="1" id="KW-0472">Membrane</keyword>
<dbReference type="EMBL" id="CVRI01000057">
    <property type="protein sequence ID" value="CRL02542.1"/>
    <property type="molecule type" value="Genomic_DNA"/>
</dbReference>
<evidence type="ECO:0000313" key="2">
    <source>
        <dbReference type="EMBL" id="CRL02542.1"/>
    </source>
</evidence>
<keyword evidence="1" id="KW-0812">Transmembrane</keyword>
<name>A0A1J1ITV8_9DIPT</name>
<gene>
    <name evidence="2" type="ORF">CLUMA_CG015620</name>
</gene>
<dbReference type="Proteomes" id="UP000183832">
    <property type="component" value="Unassembled WGS sequence"/>
</dbReference>
<protein>
    <submittedName>
        <fullName evidence="2">CLUMA_CG015620, isoform A</fullName>
    </submittedName>
</protein>
<evidence type="ECO:0000256" key="1">
    <source>
        <dbReference type="SAM" id="Phobius"/>
    </source>
</evidence>
<keyword evidence="1" id="KW-1133">Transmembrane helix</keyword>
<sequence>MCTTNLHNKIAYISAQGLFPQHFPGNVTVYIRIIFLASTSHDFAQKSLFLFYFLLSSPFIFTFMPLSFIALSLKILMVFTIKINKNENHLRMTEGQESFFVQSQSQTKRIIFVIKISTR</sequence>
<keyword evidence="3" id="KW-1185">Reference proteome</keyword>
<reference evidence="2 3" key="1">
    <citation type="submission" date="2015-04" db="EMBL/GenBank/DDBJ databases">
        <authorList>
            <person name="Syromyatnikov M.Y."/>
            <person name="Popov V.N."/>
        </authorList>
    </citation>
    <scope>NUCLEOTIDE SEQUENCE [LARGE SCALE GENOMIC DNA]</scope>
</reference>
<evidence type="ECO:0000313" key="3">
    <source>
        <dbReference type="Proteomes" id="UP000183832"/>
    </source>
</evidence>
<proteinExistence type="predicted"/>
<organism evidence="2 3">
    <name type="scientific">Clunio marinus</name>
    <dbReference type="NCBI Taxonomy" id="568069"/>
    <lineage>
        <taxon>Eukaryota</taxon>
        <taxon>Metazoa</taxon>
        <taxon>Ecdysozoa</taxon>
        <taxon>Arthropoda</taxon>
        <taxon>Hexapoda</taxon>
        <taxon>Insecta</taxon>
        <taxon>Pterygota</taxon>
        <taxon>Neoptera</taxon>
        <taxon>Endopterygota</taxon>
        <taxon>Diptera</taxon>
        <taxon>Nematocera</taxon>
        <taxon>Chironomoidea</taxon>
        <taxon>Chironomidae</taxon>
        <taxon>Clunio</taxon>
    </lineage>
</organism>
<feature type="transmembrane region" description="Helical" evidence="1">
    <location>
        <begin position="49"/>
        <end position="73"/>
    </location>
</feature>
<accession>A0A1J1ITV8</accession>
<dbReference type="AlphaFoldDB" id="A0A1J1ITV8"/>